<dbReference type="GO" id="GO:0005886">
    <property type="term" value="C:plasma membrane"/>
    <property type="evidence" value="ECO:0007669"/>
    <property type="project" value="UniProtKB-SubCell"/>
</dbReference>
<accession>A0A4R4FGY7</accession>
<dbReference type="RefSeq" id="WP_132274680.1">
    <property type="nucleotide sequence ID" value="NZ_JAOBST010000006.1"/>
</dbReference>
<comment type="caution">
    <text evidence="8">The sequence shown here is derived from an EMBL/GenBank/DDBJ whole genome shotgun (WGS) entry which is preliminary data.</text>
</comment>
<evidence type="ECO:0000313" key="9">
    <source>
        <dbReference type="Proteomes" id="UP000295710"/>
    </source>
</evidence>
<feature type="transmembrane region" description="Helical" evidence="6">
    <location>
        <begin position="152"/>
        <end position="176"/>
    </location>
</feature>
<proteinExistence type="inferred from homology"/>
<dbReference type="InterPro" id="IPR027022">
    <property type="entry name" value="ABC_permease_BceB-typ"/>
</dbReference>
<feature type="transmembrane region" description="Helical" evidence="6">
    <location>
        <begin position="197"/>
        <end position="215"/>
    </location>
</feature>
<evidence type="ECO:0000256" key="4">
    <source>
        <dbReference type="ARBA" id="ARBA00022989"/>
    </source>
</evidence>
<feature type="transmembrane region" description="Helical" evidence="6">
    <location>
        <begin position="627"/>
        <end position="651"/>
    </location>
</feature>
<feature type="transmembrane region" description="Helical" evidence="6">
    <location>
        <begin position="99"/>
        <end position="132"/>
    </location>
</feature>
<keyword evidence="2 6" id="KW-1003">Cell membrane</keyword>
<evidence type="ECO:0000256" key="5">
    <source>
        <dbReference type="ARBA" id="ARBA00023136"/>
    </source>
</evidence>
<name>A0A4R4FGY7_9FIRM</name>
<keyword evidence="9" id="KW-1185">Reference proteome</keyword>
<feature type="domain" description="ABC3 transporter permease C-terminal" evidence="7">
    <location>
        <begin position="60"/>
        <end position="174"/>
    </location>
</feature>
<reference evidence="8 9" key="1">
    <citation type="journal article" date="2016" name="Nat. Microbiol.">
        <title>The Mouse Intestinal Bacterial Collection (miBC) provides host-specific insight into cultured diversity and functional potential of the gut microbiota.</title>
        <authorList>
            <person name="Lagkouvardos I."/>
            <person name="Pukall R."/>
            <person name="Abt B."/>
            <person name="Foesel B.U."/>
            <person name="Meier-Kolthoff J.P."/>
            <person name="Kumar N."/>
            <person name="Bresciani A."/>
            <person name="Martinez I."/>
            <person name="Just S."/>
            <person name="Ziegler C."/>
            <person name="Brugiroux S."/>
            <person name="Garzetti D."/>
            <person name="Wenning M."/>
            <person name="Bui T.P."/>
            <person name="Wang J."/>
            <person name="Hugenholtz F."/>
            <person name="Plugge C.M."/>
            <person name="Peterson D.A."/>
            <person name="Hornef M.W."/>
            <person name="Baines J.F."/>
            <person name="Smidt H."/>
            <person name="Walter J."/>
            <person name="Kristiansen K."/>
            <person name="Nielsen H.B."/>
            <person name="Haller D."/>
            <person name="Overmann J."/>
            <person name="Stecher B."/>
            <person name="Clavel T."/>
        </authorList>
    </citation>
    <scope>NUCLEOTIDE SEQUENCE [LARGE SCALE GENOMIC DNA]</scope>
    <source>
        <strain evidence="8 9">DSM 28560</strain>
    </source>
</reference>
<dbReference type="PANTHER" id="PTHR46795">
    <property type="entry name" value="ABC TRANSPORTER PERMEASE-RELATED-RELATED"/>
    <property type="match status" value="1"/>
</dbReference>
<evidence type="ECO:0000313" key="8">
    <source>
        <dbReference type="EMBL" id="TDA22905.1"/>
    </source>
</evidence>
<feature type="transmembrane region" description="Helical" evidence="6">
    <location>
        <begin position="58"/>
        <end position="78"/>
    </location>
</feature>
<dbReference type="Pfam" id="PF02687">
    <property type="entry name" value="FtsX"/>
    <property type="match status" value="1"/>
</dbReference>
<evidence type="ECO:0000256" key="6">
    <source>
        <dbReference type="PIRNR" id="PIRNR018968"/>
    </source>
</evidence>
<comment type="similarity">
    <text evidence="6">Belongs to the ABC-4 integral membrane protein family.</text>
</comment>
<dbReference type="InterPro" id="IPR052536">
    <property type="entry name" value="ABC-4_Integral_Memb_Prot"/>
</dbReference>
<protein>
    <submittedName>
        <fullName evidence="8">ABC transporter permease</fullName>
    </submittedName>
</protein>
<dbReference type="PIRSF" id="PIRSF018968">
    <property type="entry name" value="ABC_permease_BceB"/>
    <property type="match status" value="1"/>
</dbReference>
<feature type="transmembrane region" description="Helical" evidence="6">
    <location>
        <begin position="21"/>
        <end position="38"/>
    </location>
</feature>
<feature type="transmembrane region" description="Helical" evidence="6">
    <location>
        <begin position="221"/>
        <end position="250"/>
    </location>
</feature>
<feature type="transmembrane region" description="Helical" evidence="6">
    <location>
        <begin position="280"/>
        <end position="305"/>
    </location>
</feature>
<sequence length="661" mass="74331">MNKSIYSKLAVTNIKNNRKTYAPYILTAVLTVMMYYIMDALARNKSVGAGPLRACLNYALGVIIVFAVIFLFYTNSFLIKRRKKEIGVYNILGMGKRHIAKMLAVESFITAAASIVTGLASSIIFSRLMYLMLLKLLHYNVNMTFEISPVSVLRTIAFFAAIFALTLLYNLMQIHLANPVELLRGGNQGEKEPKTKILMTIFGVATIGVGYYIAITTESPLQALMLFFVAVICVILGTYALFTAGSIALLKALRKKKSFYYKTKHFTSVSGMIYRMKQNAVGLANICILSTMVLVMISTTVSLYAGMDDIMNTRFPEQFKVTNYAASAEGMEKIDRIIEEETEKAGATIKDEVSYRSGEMNAVLTGDKVKLKEGGSYDMSDMVELSVIPLEDYNKYEKADVSLKDDEILVYMTGRTYGKESIQIGSRQFKVAKELKDMVLEKKNKSNVMEHLFIVVPSLKHAEDITNEAYGDSEMDEAWTQKMGNIRYTVRIDFDGNGKKELSAMEAMGDRIVSEAAPSFCESREMSIESFYLLYGGLLFIGIYLGLMFLMATVLIIYYKQISEGFDDKERYQIMQKVGMSKKEVKRSIRSQVLTVFFLPLAVAIIHIAVAFKVITRMLETLNFVNVPLFLTCTIITVVVFAIFYAIVFAITAREYYKIVS</sequence>
<evidence type="ECO:0000256" key="1">
    <source>
        <dbReference type="ARBA" id="ARBA00004651"/>
    </source>
</evidence>
<comment type="subcellular location">
    <subcellularLocation>
        <location evidence="1 6">Cell membrane</location>
        <topology evidence="1 6">Multi-pass membrane protein</topology>
    </subcellularLocation>
</comment>
<dbReference type="AlphaFoldDB" id="A0A4R4FGY7"/>
<evidence type="ECO:0000256" key="2">
    <source>
        <dbReference type="ARBA" id="ARBA00022475"/>
    </source>
</evidence>
<keyword evidence="6" id="KW-0813">Transport</keyword>
<feature type="transmembrane region" description="Helical" evidence="6">
    <location>
        <begin position="593"/>
        <end position="615"/>
    </location>
</feature>
<feature type="transmembrane region" description="Helical" evidence="6">
    <location>
        <begin position="532"/>
        <end position="559"/>
    </location>
</feature>
<dbReference type="InterPro" id="IPR003838">
    <property type="entry name" value="ABC3_permease_C"/>
</dbReference>
<dbReference type="PANTHER" id="PTHR46795:SF3">
    <property type="entry name" value="ABC TRANSPORTER PERMEASE"/>
    <property type="match status" value="1"/>
</dbReference>
<keyword evidence="3 6" id="KW-0812">Transmembrane</keyword>
<dbReference type="Proteomes" id="UP000295710">
    <property type="component" value="Unassembled WGS sequence"/>
</dbReference>
<dbReference type="GO" id="GO:0055085">
    <property type="term" value="P:transmembrane transport"/>
    <property type="evidence" value="ECO:0007669"/>
    <property type="project" value="UniProtKB-UniRule"/>
</dbReference>
<evidence type="ECO:0000259" key="7">
    <source>
        <dbReference type="Pfam" id="PF02687"/>
    </source>
</evidence>
<keyword evidence="5 6" id="KW-0472">Membrane</keyword>
<evidence type="ECO:0000256" key="3">
    <source>
        <dbReference type="ARBA" id="ARBA00022692"/>
    </source>
</evidence>
<dbReference type="EMBL" id="SMMX01000002">
    <property type="protein sequence ID" value="TDA22905.1"/>
    <property type="molecule type" value="Genomic_DNA"/>
</dbReference>
<keyword evidence="4 6" id="KW-1133">Transmembrane helix</keyword>
<organism evidence="8 9">
    <name type="scientific">Extibacter muris</name>
    <dbReference type="NCBI Taxonomy" id="1796622"/>
    <lineage>
        <taxon>Bacteria</taxon>
        <taxon>Bacillati</taxon>
        <taxon>Bacillota</taxon>
        <taxon>Clostridia</taxon>
        <taxon>Lachnospirales</taxon>
        <taxon>Lachnospiraceae</taxon>
        <taxon>Extibacter</taxon>
    </lineage>
</organism>
<gene>
    <name evidence="8" type="ORF">E1963_02100</name>
</gene>